<keyword evidence="2" id="KW-1185">Reference proteome</keyword>
<dbReference type="AlphaFoldDB" id="A0A4C1UQJ7"/>
<proteinExistence type="predicted"/>
<gene>
    <name evidence="1" type="ORF">EVAR_76205_1</name>
</gene>
<dbReference type="Proteomes" id="UP000299102">
    <property type="component" value="Unassembled WGS sequence"/>
</dbReference>
<evidence type="ECO:0000313" key="1">
    <source>
        <dbReference type="EMBL" id="GBP28114.1"/>
    </source>
</evidence>
<accession>A0A4C1UQJ7</accession>
<evidence type="ECO:0000313" key="2">
    <source>
        <dbReference type="Proteomes" id="UP000299102"/>
    </source>
</evidence>
<dbReference type="EMBL" id="BGZK01000203">
    <property type="protein sequence ID" value="GBP28114.1"/>
    <property type="molecule type" value="Genomic_DNA"/>
</dbReference>
<evidence type="ECO:0008006" key="3">
    <source>
        <dbReference type="Google" id="ProtNLM"/>
    </source>
</evidence>
<reference evidence="1 2" key="1">
    <citation type="journal article" date="2019" name="Commun. Biol.">
        <title>The bagworm genome reveals a unique fibroin gene that provides high tensile strength.</title>
        <authorList>
            <person name="Kono N."/>
            <person name="Nakamura H."/>
            <person name="Ohtoshi R."/>
            <person name="Tomita M."/>
            <person name="Numata K."/>
            <person name="Arakawa K."/>
        </authorList>
    </citation>
    <scope>NUCLEOTIDE SEQUENCE [LARGE SCALE GENOMIC DNA]</scope>
</reference>
<comment type="caution">
    <text evidence="1">The sequence shown here is derived from an EMBL/GenBank/DDBJ whole genome shotgun (WGS) entry which is preliminary data.</text>
</comment>
<protein>
    <recommendedName>
        <fullName evidence="3">Histone-lysine N-methyltransferase SETMAR</fullName>
    </recommendedName>
</protein>
<name>A0A4C1UQJ7_EUMVA</name>
<dbReference type="OrthoDB" id="616263at2759"/>
<organism evidence="1 2">
    <name type="scientific">Eumeta variegata</name>
    <name type="common">Bagworm moth</name>
    <name type="synonym">Eumeta japonica</name>
    <dbReference type="NCBI Taxonomy" id="151549"/>
    <lineage>
        <taxon>Eukaryota</taxon>
        <taxon>Metazoa</taxon>
        <taxon>Ecdysozoa</taxon>
        <taxon>Arthropoda</taxon>
        <taxon>Hexapoda</taxon>
        <taxon>Insecta</taxon>
        <taxon>Pterygota</taxon>
        <taxon>Neoptera</taxon>
        <taxon>Endopterygota</taxon>
        <taxon>Lepidoptera</taxon>
        <taxon>Glossata</taxon>
        <taxon>Ditrysia</taxon>
        <taxon>Tineoidea</taxon>
        <taxon>Psychidae</taxon>
        <taxon>Oiketicinae</taxon>
        <taxon>Eumeta</taxon>
    </lineage>
</organism>
<sequence>MCRTLQAAKVEGPRRVPPKHQFDYSRLSGRRRAAALNTPAFWGIPRKATVKEKTVRFWFQRFRSGNFDRQNILRGRPESLVDNKELEVIVEADPSRNTSELAAGFGWLSPEEPAKFYHKQKLSQKKATASTGEIRTAASVAAPDKAPRHNVPKINSVRTTNILISIPVVRPRRAGRVVAGSAATCVTRALRRAGLWRMGRDARESGQPVTTA</sequence>